<evidence type="ECO:0000313" key="2">
    <source>
        <dbReference type="Proteomes" id="UP000789405"/>
    </source>
</evidence>
<dbReference type="InterPro" id="IPR012337">
    <property type="entry name" value="RNaseH-like_sf"/>
</dbReference>
<dbReference type="SUPFAM" id="SSF53098">
    <property type="entry name" value="Ribonuclease H-like"/>
    <property type="match status" value="1"/>
</dbReference>
<dbReference type="Proteomes" id="UP000789405">
    <property type="component" value="Unassembled WGS sequence"/>
</dbReference>
<evidence type="ECO:0000313" key="1">
    <source>
        <dbReference type="EMBL" id="CAG8727724.1"/>
    </source>
</evidence>
<dbReference type="EMBL" id="CAJVPY010011531">
    <property type="protein sequence ID" value="CAG8727724.1"/>
    <property type="molecule type" value="Genomic_DNA"/>
</dbReference>
<dbReference type="AlphaFoldDB" id="A0A9N9IAP4"/>
<sequence>HLLISDSVNTEIYNEGEGKEPDKVDNGNSIEQQSINLASHTLRIVKDCPTCWNLKYRAWKRLIKLKDAIATEVFSAEKYPTLSVIYPVVKVLKSEFNSNLSNIELDIDGYKPDISYYSKSDDNSESEYDNTSTQLPRIPPIQSVILKVKQEIYNSLQKYWGNRNNAGLLATLLDPRLKKMRPWPNYIKEKTIRLCCKELDTIANDRSLSIATSPATTSSTY</sequence>
<reference evidence="1" key="1">
    <citation type="submission" date="2021-06" db="EMBL/GenBank/DDBJ databases">
        <authorList>
            <person name="Kallberg Y."/>
            <person name="Tangrot J."/>
            <person name="Rosling A."/>
        </authorList>
    </citation>
    <scope>NUCLEOTIDE SEQUENCE</scope>
    <source>
        <strain evidence="1">MA453B</strain>
    </source>
</reference>
<feature type="non-terminal residue" evidence="1">
    <location>
        <position position="1"/>
    </location>
</feature>
<proteinExistence type="predicted"/>
<comment type="caution">
    <text evidence="1">The sequence shown here is derived from an EMBL/GenBank/DDBJ whole genome shotgun (WGS) entry which is preliminary data.</text>
</comment>
<accession>A0A9N9IAP4</accession>
<gene>
    <name evidence="1" type="ORF">DERYTH_LOCUS14855</name>
</gene>
<protein>
    <submittedName>
        <fullName evidence="1">5373_t:CDS:1</fullName>
    </submittedName>
</protein>
<name>A0A9N9IAP4_9GLOM</name>
<organism evidence="1 2">
    <name type="scientific">Dentiscutata erythropus</name>
    <dbReference type="NCBI Taxonomy" id="1348616"/>
    <lineage>
        <taxon>Eukaryota</taxon>
        <taxon>Fungi</taxon>
        <taxon>Fungi incertae sedis</taxon>
        <taxon>Mucoromycota</taxon>
        <taxon>Glomeromycotina</taxon>
        <taxon>Glomeromycetes</taxon>
        <taxon>Diversisporales</taxon>
        <taxon>Gigasporaceae</taxon>
        <taxon>Dentiscutata</taxon>
    </lineage>
</organism>
<keyword evidence="2" id="KW-1185">Reference proteome</keyword>